<protein>
    <submittedName>
        <fullName evidence="13">Vomp family autotransporter</fullName>
    </submittedName>
</protein>
<dbReference type="InterPro" id="IPR008635">
    <property type="entry name" value="Coiled_stalk_dom"/>
</dbReference>
<keyword evidence="4" id="KW-0813">Transport</keyword>
<dbReference type="EMBL" id="CP058235">
    <property type="protein sequence ID" value="QLC52166.1"/>
    <property type="molecule type" value="Genomic_DNA"/>
</dbReference>
<organism evidence="13 14">
    <name type="scientific">Bartonella alsatica</name>
    <dbReference type="NCBI Taxonomy" id="52764"/>
    <lineage>
        <taxon>Bacteria</taxon>
        <taxon>Pseudomonadati</taxon>
        <taxon>Pseudomonadota</taxon>
        <taxon>Alphaproteobacteria</taxon>
        <taxon>Hyphomicrobiales</taxon>
        <taxon>Bartonellaceae</taxon>
        <taxon>Bartonella</taxon>
    </lineage>
</organism>
<comment type="similarity">
    <text evidence="3">Belongs to the autotransporter-2 (AT-2) (TC 1.B.40) family.</text>
</comment>
<dbReference type="Pfam" id="PF05662">
    <property type="entry name" value="YadA_stalk"/>
    <property type="match status" value="3"/>
</dbReference>
<keyword evidence="9" id="KW-0472">Membrane</keyword>
<feature type="domain" description="Trimeric autotransporter adhesin YadA-like stalk" evidence="12">
    <location>
        <begin position="182"/>
        <end position="216"/>
    </location>
</feature>
<evidence type="ECO:0000313" key="14">
    <source>
        <dbReference type="Proteomes" id="UP000509443"/>
    </source>
</evidence>
<keyword evidence="10" id="KW-0998">Cell outer membrane</keyword>
<accession>A0ABX6QG94</accession>
<evidence type="ECO:0000256" key="2">
    <source>
        <dbReference type="ARBA" id="ARBA00004442"/>
    </source>
</evidence>
<dbReference type="SUPFAM" id="SSF54523">
    <property type="entry name" value="Pili subunits"/>
    <property type="match status" value="1"/>
</dbReference>
<sequence length="422" mass="45323">MNVSFNNLNNDLINMKNKLLIVQDEGVSLLRSFKADGKGTGIISIGKGTGGTEISILNKSNRERTISGVKAGAVSENSTEAMNGSQLYSLSKTLATYLGGDARYEYGAWTAPTFRVTTFNDDGSSEKKSYNDVASAFDSVSDSMTSINDRIKEVSDNIDTNGMNWNEETGAYEAKHNGASSKITNIVAGKVEENSQDAVNGSQLWTTNKKVKEVENKVDAIDKQVKDITTAVTDGAVNYDKNEKGKKTNSITLAGGNESEPVLIDNIADGKIEGGSKQSVNGGQLHDYMDQQMKIVLEDAKKYTDDQVSDIANNGVNEAKSYTDMKFEALNYAIEDVRKEARQAAAIGLAVAGLRYNDTPGKLSVSFGSGVWHSQFAFAFGAGYTSEDGRIRSNLSATSAGGHWGLSAELSLTELILTKPNT</sequence>
<evidence type="ECO:0000256" key="8">
    <source>
        <dbReference type="ARBA" id="ARBA00022927"/>
    </source>
</evidence>
<dbReference type="Gene3D" id="3.30.1300.30">
    <property type="entry name" value="GSPII I/J protein-like"/>
    <property type="match status" value="1"/>
</dbReference>
<evidence type="ECO:0000259" key="12">
    <source>
        <dbReference type="Pfam" id="PF05662"/>
    </source>
</evidence>
<evidence type="ECO:0000256" key="9">
    <source>
        <dbReference type="ARBA" id="ARBA00023136"/>
    </source>
</evidence>
<keyword evidence="5" id="KW-1134">Transmembrane beta strand</keyword>
<keyword evidence="8" id="KW-0653">Protein transport</keyword>
<keyword evidence="6" id="KW-0812">Transmembrane</keyword>
<dbReference type="NCBIfam" id="NF033870">
    <property type="entry name" value="VOMP_auto_Cterm"/>
    <property type="match status" value="1"/>
</dbReference>
<dbReference type="Gene3D" id="6.10.250.2030">
    <property type="match status" value="1"/>
</dbReference>
<reference evidence="13 14" key="1">
    <citation type="submission" date="2020-06" db="EMBL/GenBank/DDBJ databases">
        <title>Complete closed genome sequence of Bartonella alsatica CIP 105477.</title>
        <authorList>
            <person name="Thibau A."/>
            <person name="Schultze T.G."/>
            <person name="Kempf V.A.J."/>
        </authorList>
    </citation>
    <scope>NUCLEOTIDE SEQUENCE [LARGE SCALE GENOMIC DNA]</scope>
    <source>
        <strain evidence="13 14">CIP 105477</strain>
    </source>
</reference>
<comment type="subcellular location">
    <subcellularLocation>
        <location evidence="2">Cell outer membrane</location>
    </subcellularLocation>
    <subcellularLocation>
        <location evidence="1">Cell surface</location>
    </subcellularLocation>
</comment>
<dbReference type="Proteomes" id="UP000509443">
    <property type="component" value="Chromosome"/>
</dbReference>
<evidence type="ECO:0000313" key="13">
    <source>
        <dbReference type="EMBL" id="QLC52166.1"/>
    </source>
</evidence>
<feature type="domain" description="Trimeric autotransporter adhesin YadA-like C-terminal membrane anchor" evidence="11">
    <location>
        <begin position="358"/>
        <end position="408"/>
    </location>
</feature>
<keyword evidence="14" id="KW-1185">Reference proteome</keyword>
<dbReference type="SUPFAM" id="SSF101967">
    <property type="entry name" value="Adhesin YadA, collagen-binding domain"/>
    <property type="match status" value="2"/>
</dbReference>
<evidence type="ECO:0000256" key="5">
    <source>
        <dbReference type="ARBA" id="ARBA00022452"/>
    </source>
</evidence>
<evidence type="ECO:0000256" key="10">
    <source>
        <dbReference type="ARBA" id="ARBA00023237"/>
    </source>
</evidence>
<keyword evidence="7" id="KW-0732">Signal</keyword>
<evidence type="ECO:0000256" key="6">
    <source>
        <dbReference type="ARBA" id="ARBA00022692"/>
    </source>
</evidence>
<evidence type="ECO:0000256" key="1">
    <source>
        <dbReference type="ARBA" id="ARBA00004241"/>
    </source>
</evidence>
<gene>
    <name evidence="13" type="ORF">HWV54_04640</name>
</gene>
<dbReference type="InterPro" id="IPR045584">
    <property type="entry name" value="Pilin-like"/>
</dbReference>
<dbReference type="InterPro" id="IPR005594">
    <property type="entry name" value="YadA_C"/>
</dbReference>
<proteinExistence type="inferred from homology"/>
<evidence type="ECO:0000256" key="4">
    <source>
        <dbReference type="ARBA" id="ARBA00022448"/>
    </source>
</evidence>
<feature type="domain" description="Trimeric autotransporter adhesin YadA-like stalk" evidence="12">
    <location>
        <begin position="66"/>
        <end position="101"/>
    </location>
</feature>
<dbReference type="Gene3D" id="1.20.5.170">
    <property type="match status" value="1"/>
</dbReference>
<dbReference type="Gene3D" id="2.150.10.10">
    <property type="entry name" value="Serralysin-like metalloprotease, C-terminal"/>
    <property type="match status" value="1"/>
</dbReference>
<evidence type="ECO:0000256" key="7">
    <source>
        <dbReference type="ARBA" id="ARBA00022729"/>
    </source>
</evidence>
<evidence type="ECO:0000259" key="11">
    <source>
        <dbReference type="Pfam" id="PF03895"/>
    </source>
</evidence>
<name>A0ABX6QG94_9HYPH</name>
<feature type="domain" description="Trimeric autotransporter adhesin YadA-like stalk" evidence="12">
    <location>
        <begin position="264"/>
        <end position="291"/>
    </location>
</feature>
<dbReference type="InterPro" id="IPR011049">
    <property type="entry name" value="Serralysin-like_metalloprot_C"/>
</dbReference>
<evidence type="ECO:0000256" key="3">
    <source>
        <dbReference type="ARBA" id="ARBA00005848"/>
    </source>
</evidence>
<dbReference type="Pfam" id="PF03895">
    <property type="entry name" value="YadA_anchor"/>
    <property type="match status" value="1"/>
</dbReference>